<comment type="caution">
    <text evidence="2">The sequence shown here is derived from an EMBL/GenBank/DDBJ whole genome shotgun (WGS) entry which is preliminary data.</text>
</comment>
<feature type="region of interest" description="Disordered" evidence="1">
    <location>
        <begin position="1144"/>
        <end position="1163"/>
    </location>
</feature>
<evidence type="ECO:0000256" key="1">
    <source>
        <dbReference type="SAM" id="MobiDB-lite"/>
    </source>
</evidence>
<dbReference type="Proteomes" id="UP000266673">
    <property type="component" value="Unassembled WGS sequence"/>
</dbReference>
<gene>
    <name evidence="2" type="ORF">C2G38_2216712</name>
</gene>
<dbReference type="EMBL" id="QKWP01001791">
    <property type="protein sequence ID" value="RIB06572.1"/>
    <property type="molecule type" value="Genomic_DNA"/>
</dbReference>
<sequence>MSIPILWQNPFSFDNNSMFISQYFSSLDENERLVLKEYGINLNFQPAGSKPYTSSIDHIINLLFKLFVDNGATLRKLELYSDYEINPEIFYSLGRNEIFFSQLQDLSLSLSDLNNFNNENAAVLLKILAKNSTKIIALKIDNFYSDYYEPLDGGEPFPKEFHGIISALESQNNSLKDVTIKLCKCSAEFKVLMNCKNLEILRIKHCANVNILEASLNTLEITSFMIDASEIVQILKKSSTLLQRLSLVSTDEPTWEVSLILKTIIGNLQKLQFLTLRDIFEILEDEPEILSYTVCKNIAVDIAEKVKALIEFCIRKGFLNYVGVEKRFKLDDNIKKEYFKSSILSSLDENEKFILKECGINVKFPDTLLFSLEWKVKKWINCQLASSKPYTSSKYHSYIDTLFNNCYAHLKYLLINRLDKKKTKALVEFCIRKRIMNYMGVSIDLDDNIIKKEVEGMTSKMLMGDMPELMEKILNNLNNEFYSLYYLYSCALVSRHWCKMSIPILWQNPFSIDLSSSLFIPQYFSSLDENGKFILQECGINVKYPNTLFNYAKFLKVFDLPSLEWKAKNWINFQLASSKPNTSSTYRIINLLFKLIVESGASIHKLNMHYVHYELNPEIFYSLERNEQFFSRLQDLSLCFHPDLATENTTALLKTLAKNATKISTLKLENFYPTYVVLQADCLVGLDSPTEYQGIISSLESQKNSLQEVIIRYCKCSTEFKVLKDCKNLEILRIKDCNNEEILEARLNTLEITRNTIYASSIVQILQKSGTLLQRLSLVSRDHPIWEESLLLETLKSFYPNITYLKTSGVRFSTQFLELFANLQKLQFLTLCDIYETEDETEIQVMQFAKLLPFTLLYLDLRDSILDFYINTLLNNCYAPLKYLLINRLYYYEKANALIDFCIRKKSLNYVGVSLHLNKIKKELEGYVTVTSCERITKLSKRAKAVIPSKRKLEILKSRKKETKELEDLRKEQQEQTSTERDSLTKTHIESENQRAARKILAMDRESSGKHTDNECISTLIREELEVIGIITSIKPLVSEGTPISTNQWVVIFETTNDSNLTKRLSKYTYIWEQKVQTEWKKALKVCFYCDRTDYIKQNFSEYQVSIELRKLQKKKEHYKEINLMNQNFLLLELLRGKTINSDKDNQESIKKDKNKSSSTTELDQKFLETIPKPSKNTEEITEEITEDALMQDNSFIVVI</sequence>
<feature type="compositionally biased region" description="Basic and acidic residues" evidence="1">
    <location>
        <begin position="1144"/>
        <end position="1156"/>
    </location>
</feature>
<accession>A0A397U8H3</accession>
<evidence type="ECO:0008006" key="4">
    <source>
        <dbReference type="Google" id="ProtNLM"/>
    </source>
</evidence>
<dbReference type="AlphaFoldDB" id="A0A397U8H3"/>
<proteinExistence type="predicted"/>
<evidence type="ECO:0000313" key="2">
    <source>
        <dbReference type="EMBL" id="RIB06572.1"/>
    </source>
</evidence>
<organism evidence="2 3">
    <name type="scientific">Gigaspora rosea</name>
    <dbReference type="NCBI Taxonomy" id="44941"/>
    <lineage>
        <taxon>Eukaryota</taxon>
        <taxon>Fungi</taxon>
        <taxon>Fungi incertae sedis</taxon>
        <taxon>Mucoromycota</taxon>
        <taxon>Glomeromycotina</taxon>
        <taxon>Glomeromycetes</taxon>
        <taxon>Diversisporales</taxon>
        <taxon>Gigasporaceae</taxon>
        <taxon>Gigaspora</taxon>
    </lineage>
</organism>
<evidence type="ECO:0000313" key="3">
    <source>
        <dbReference type="Proteomes" id="UP000266673"/>
    </source>
</evidence>
<feature type="region of interest" description="Disordered" evidence="1">
    <location>
        <begin position="966"/>
        <end position="989"/>
    </location>
</feature>
<keyword evidence="3" id="KW-1185">Reference proteome</keyword>
<dbReference type="InterPro" id="IPR032675">
    <property type="entry name" value="LRR_dom_sf"/>
</dbReference>
<reference evidence="2 3" key="1">
    <citation type="submission" date="2018-06" db="EMBL/GenBank/DDBJ databases">
        <title>Comparative genomics reveals the genomic features of Rhizophagus irregularis, R. cerebriforme, R. diaphanum and Gigaspora rosea, and their symbiotic lifestyle signature.</title>
        <authorList>
            <person name="Morin E."/>
            <person name="San Clemente H."/>
            <person name="Chen E.C.H."/>
            <person name="De La Providencia I."/>
            <person name="Hainaut M."/>
            <person name="Kuo A."/>
            <person name="Kohler A."/>
            <person name="Murat C."/>
            <person name="Tang N."/>
            <person name="Roy S."/>
            <person name="Loubradou J."/>
            <person name="Henrissat B."/>
            <person name="Grigoriev I.V."/>
            <person name="Corradi N."/>
            <person name="Roux C."/>
            <person name="Martin F.M."/>
        </authorList>
    </citation>
    <scope>NUCLEOTIDE SEQUENCE [LARGE SCALE GENOMIC DNA]</scope>
    <source>
        <strain evidence="2 3">DAOM 194757</strain>
    </source>
</reference>
<dbReference type="SUPFAM" id="SSF52047">
    <property type="entry name" value="RNI-like"/>
    <property type="match status" value="2"/>
</dbReference>
<name>A0A397U8H3_9GLOM</name>
<dbReference type="Gene3D" id="3.80.10.10">
    <property type="entry name" value="Ribonuclease Inhibitor"/>
    <property type="match status" value="2"/>
</dbReference>
<dbReference type="OrthoDB" id="2360563at2759"/>
<protein>
    <recommendedName>
        <fullName evidence="4">F-box domain-containing protein</fullName>
    </recommendedName>
</protein>